<name>A0ABD3QIR2_9STRA</name>
<proteinExistence type="predicted"/>
<organism evidence="2 3">
    <name type="scientific">Stephanodiscus triporus</name>
    <dbReference type="NCBI Taxonomy" id="2934178"/>
    <lineage>
        <taxon>Eukaryota</taxon>
        <taxon>Sar</taxon>
        <taxon>Stramenopiles</taxon>
        <taxon>Ochrophyta</taxon>
        <taxon>Bacillariophyta</taxon>
        <taxon>Coscinodiscophyceae</taxon>
        <taxon>Thalassiosirophycidae</taxon>
        <taxon>Stephanodiscales</taxon>
        <taxon>Stephanodiscaceae</taxon>
        <taxon>Stephanodiscus</taxon>
    </lineage>
</organism>
<comment type="caution">
    <text evidence="2">The sequence shown here is derived from an EMBL/GenBank/DDBJ whole genome shotgun (WGS) entry which is preliminary data.</text>
</comment>
<evidence type="ECO:0000313" key="2">
    <source>
        <dbReference type="EMBL" id="KAL3799376.1"/>
    </source>
</evidence>
<reference evidence="2 3" key="1">
    <citation type="submission" date="2024-10" db="EMBL/GenBank/DDBJ databases">
        <title>Updated reference genomes for cyclostephanoid diatoms.</title>
        <authorList>
            <person name="Roberts W.R."/>
            <person name="Alverson A.J."/>
        </authorList>
    </citation>
    <scope>NUCLEOTIDE SEQUENCE [LARGE SCALE GENOMIC DNA]</scope>
    <source>
        <strain evidence="2 3">AJA276-08</strain>
    </source>
</reference>
<evidence type="ECO:0000313" key="3">
    <source>
        <dbReference type="Proteomes" id="UP001530315"/>
    </source>
</evidence>
<evidence type="ECO:0000256" key="1">
    <source>
        <dbReference type="SAM" id="MobiDB-lite"/>
    </source>
</evidence>
<protein>
    <recommendedName>
        <fullName evidence="4">CST complex subunit CTC1</fullName>
    </recommendedName>
</protein>
<feature type="compositionally biased region" description="Low complexity" evidence="1">
    <location>
        <begin position="50"/>
        <end position="59"/>
    </location>
</feature>
<keyword evidence="3" id="KW-1185">Reference proteome</keyword>
<gene>
    <name evidence="2" type="ORF">ACHAW5_006525</name>
</gene>
<dbReference type="EMBL" id="JALLAZ020000260">
    <property type="protein sequence ID" value="KAL3799376.1"/>
    <property type="molecule type" value="Genomic_DNA"/>
</dbReference>
<feature type="region of interest" description="Disordered" evidence="1">
    <location>
        <begin position="34"/>
        <end position="59"/>
    </location>
</feature>
<accession>A0ABD3QIR2</accession>
<evidence type="ECO:0008006" key="4">
    <source>
        <dbReference type="Google" id="ProtNLM"/>
    </source>
</evidence>
<sequence>MPNEKNCRGSSADDRSSHLVGRLCHIISKNDVKSCNSKKRQRKSDGRNQSSADSFSISQSSSNFHKGFIFIPEGPKGEHADATNSVLESRFISNGTGFPLVIPYSSLRASCNAASMGKVVHISQYSLIRYGDDGSGELIFSTQSIDHQNDVANSECAGSGINLVIEVHHNGLRVIPSEKEESIEILNKRENEIPSITLEALAREESQNKSQSDYEITKKRSIGKGPMNVTGIVDAISPILTNDSQEEPFAIVELYQPPDDGEGTDVKSAVAVIRGEQALCAHPAIHPGQSITLIGVVSRKWKVPEEFQKNVNSHELPAPRSDLHQRLINRVPARVLLISGAKDIHWNDEHELAGSLDMSLPSTVESLTSIRGIVKSVHYHISHPKDGKVASCVAHFVDLTLLMPAKEAALDDRFSWANEVGGVEEATDQTSARIYLSKYSMPPNVTLGLQPGSILRAVNIHLIPPSENTAPCEHVKQTDTRIRYYVACLRSTLAIERCAGESCHRTQSSIFRFVPREKAFLLVPDHRITDMCCDSFNTKSTTQLFTEKRLRRELERKVGDVLSSSHETPDVVEYAQRTITVEDNVSKRSKHSYKTHSPSEKVDALLAHHHRTVKLNEETLQGNDRIKRTSNKINGLTIRNPYAEFFDHAHNESFSNATECGSSYNELSCFNHNHHFDSTSMPFVVALEDLRNSCAQNFISRTAVYCRSQLRDNEQIKVSSRVTSGWTSSYQYEGLCLLQVLNDYARSQSMNGHSKAWCDVSNDSMHNIYVWGNGAGTASFRDEACEIPICEVRNRSPENDILHTFQHEYNDLPTWMQVDAVLVSCLCLGPSRDENEAQSNSFNHFESGDSNRSGSRHRFIPHSFLPSIRAGVKTASTNGHGLVFLVNNLAFIASVHVTAKSFVSMNRNKILRETAKAIHALKKPREIAAYDNSFVKLTDTLSVQECLERTASDELVKNPVFIFGRLLRQRWTFRRLNFVEIGGQLKKCYGGWTIVLSHIESSASDSVEEASILQTIEVGMPIEFDELVQIRSDALEHAIRRIFSTGTEMIMRQSDTVRMINPDQVTLGLAWWIASENWRTAPILSGDSTYNRPVHLEIPYTSCTFSNLGYQRFRCTLDDVKSFFVLEPKSSLDMSAKSSFSASTCTTELEIGSMTRRLRRVPPLVDRTPGATEHLIHPRNRLALLSRLRCQGGVPSATLADLHWDICTSLKGDHSHMKPSLLRRIHNAKVLGISFCRARVECMQCYKALGSGRPSKRPSSRPNFISIDALEKSPEETILFCPSGCSRSHGAVKWECSALIDDGTGQARLYADRESALLLLGDNLNVEAIEKGAWELDEGVFFQPALPASSHLMQCIRDASIKTRSCTINNDNIGERKKDRSCNGDPPSIFNLLPATAKAEYLLQQHCRHWYQHHHHRNMDLFCRCKPLSEDVTSVNQTEIQVAKAWIAKVGVDFGATATASLPPLNLILEDACLAAEKSYNDNLAGWGILRSLKKSSPI</sequence>
<dbReference type="Proteomes" id="UP001530315">
    <property type="component" value="Unassembled WGS sequence"/>
</dbReference>